<feature type="transmembrane region" description="Helical" evidence="7">
    <location>
        <begin position="335"/>
        <end position="354"/>
    </location>
</feature>
<comment type="similarity">
    <text evidence="2 7">Belongs to the purine permeases (TC 2.A.7.14) family.</text>
</comment>
<comment type="subcellular location">
    <subcellularLocation>
        <location evidence="1 7">Membrane</location>
        <topology evidence="1 7">Multi-pass membrane protein</topology>
    </subcellularLocation>
</comment>
<dbReference type="EMBL" id="PDCK01000040">
    <property type="protein sequence ID" value="PRQ46126.1"/>
    <property type="molecule type" value="Genomic_DNA"/>
</dbReference>
<feature type="transmembrane region" description="Helical" evidence="7">
    <location>
        <begin position="114"/>
        <end position="136"/>
    </location>
</feature>
<proteinExistence type="inferred from homology"/>
<feature type="transmembrane region" description="Helical" evidence="7">
    <location>
        <begin position="169"/>
        <end position="186"/>
    </location>
</feature>
<evidence type="ECO:0000256" key="4">
    <source>
        <dbReference type="ARBA" id="ARBA00022692"/>
    </source>
</evidence>
<feature type="transmembrane region" description="Helical" evidence="7">
    <location>
        <begin position="243"/>
        <end position="260"/>
    </location>
</feature>
<dbReference type="InterPro" id="IPR037185">
    <property type="entry name" value="EmrE-like"/>
</dbReference>
<comment type="caution">
    <text evidence="8">The sequence shown here is derived from an EMBL/GenBank/DDBJ whole genome shotgun (WGS) entry which is preliminary data.</text>
</comment>
<gene>
    <name evidence="8" type="ORF">RchiOBHm_Chr2g0085711</name>
</gene>
<protein>
    <recommendedName>
        <fullName evidence="7">Probable purine permease</fullName>
    </recommendedName>
</protein>
<keyword evidence="9" id="KW-1185">Reference proteome</keyword>
<feature type="transmembrane region" description="Helical" evidence="7">
    <location>
        <begin position="79"/>
        <end position="102"/>
    </location>
</feature>
<feature type="transmembrane region" description="Helical" evidence="7">
    <location>
        <begin position="311"/>
        <end position="329"/>
    </location>
</feature>
<dbReference type="GO" id="GO:0016020">
    <property type="term" value="C:membrane"/>
    <property type="evidence" value="ECO:0007669"/>
    <property type="project" value="UniProtKB-SubCell"/>
</dbReference>
<keyword evidence="4 7" id="KW-0812">Transmembrane</keyword>
<sequence>MQPLLESGGRMDEDSPNPPVSLHARISALKTMAWEEYKSKPISHWILLLLSSAAMLVAFPASSLLSRIYFANGGTSKWIISWVAVAGWPLTALILLPTYFFCKTFPTPLNLKLTLSYAFLGFLSAADNLMYAYAYAYLPASTASLLASSSLVFSALFGYILVKNKLNASIVNAIVIITAAMTIIALDSDSDRYDYVTEKQYILGFVWDILGSALHGLIFALSELVFVKLLGRRSFHVVLEQQLGVSLFAFLFTTIGVIWNKDFQGMASEARSFEGGKSSYYLVLIWSTITFQLGVLGATAVLFLSSTVLAGVLNAVRVPLTSIAAVILLNDPMSGLKILSLIVTFWGFGCYIYGSSSGSRDPS</sequence>
<dbReference type="STRING" id="74649.A0A2P6RI76"/>
<reference evidence="8 9" key="1">
    <citation type="journal article" date="2018" name="Nat. Genet.">
        <title>The Rosa genome provides new insights in the design of modern roses.</title>
        <authorList>
            <person name="Bendahmane M."/>
        </authorList>
    </citation>
    <scope>NUCLEOTIDE SEQUENCE [LARGE SCALE GENOMIC DNA]</scope>
    <source>
        <strain evidence="9">cv. Old Blush</strain>
    </source>
</reference>
<accession>A0A2P6RI76</accession>
<keyword evidence="6 7" id="KW-0472">Membrane</keyword>
<evidence type="ECO:0000256" key="7">
    <source>
        <dbReference type="RuleBase" id="RU368015"/>
    </source>
</evidence>
<dbReference type="GO" id="GO:0015211">
    <property type="term" value="F:purine nucleoside transmembrane transporter activity"/>
    <property type="evidence" value="ECO:0007669"/>
    <property type="project" value="UniProtKB-UniRule"/>
</dbReference>
<dbReference type="OMA" id="PISYWIL"/>
<dbReference type="Gramene" id="PRQ46126">
    <property type="protein sequence ID" value="PRQ46126"/>
    <property type="gene ID" value="RchiOBHm_Chr2g0085711"/>
</dbReference>
<dbReference type="SUPFAM" id="SSF103481">
    <property type="entry name" value="Multidrug resistance efflux transporter EmrE"/>
    <property type="match status" value="1"/>
</dbReference>
<dbReference type="InterPro" id="IPR030182">
    <property type="entry name" value="PUP_plant"/>
</dbReference>
<keyword evidence="5 7" id="KW-1133">Transmembrane helix</keyword>
<dbReference type="OrthoDB" id="1912676at2759"/>
<evidence type="ECO:0000313" key="8">
    <source>
        <dbReference type="EMBL" id="PRQ46126.1"/>
    </source>
</evidence>
<dbReference type="AlphaFoldDB" id="A0A2P6RI76"/>
<keyword evidence="3 7" id="KW-0813">Transport</keyword>
<dbReference type="GO" id="GO:0005345">
    <property type="term" value="F:purine nucleobase transmembrane transporter activity"/>
    <property type="evidence" value="ECO:0007669"/>
    <property type="project" value="UniProtKB-UniRule"/>
</dbReference>
<feature type="transmembrane region" description="Helical" evidence="7">
    <location>
        <begin position="42"/>
        <end position="59"/>
    </location>
</feature>
<name>A0A2P6RI76_ROSCH</name>
<dbReference type="Proteomes" id="UP000238479">
    <property type="component" value="Chromosome 2"/>
</dbReference>
<dbReference type="Pfam" id="PF16913">
    <property type="entry name" value="PUNUT"/>
    <property type="match status" value="1"/>
</dbReference>
<feature type="transmembrane region" description="Helical" evidence="7">
    <location>
        <begin position="206"/>
        <end position="231"/>
    </location>
</feature>
<dbReference type="PANTHER" id="PTHR31376:SF10">
    <property type="entry name" value="PURINE PERMEASE 5-RELATED"/>
    <property type="match status" value="1"/>
</dbReference>
<evidence type="ECO:0000256" key="1">
    <source>
        <dbReference type="ARBA" id="ARBA00004141"/>
    </source>
</evidence>
<feature type="transmembrane region" description="Helical" evidence="7">
    <location>
        <begin position="280"/>
        <end position="304"/>
    </location>
</feature>
<feature type="transmembrane region" description="Helical" evidence="7">
    <location>
        <begin position="142"/>
        <end position="162"/>
    </location>
</feature>
<evidence type="ECO:0000256" key="6">
    <source>
        <dbReference type="ARBA" id="ARBA00023136"/>
    </source>
</evidence>
<evidence type="ECO:0000256" key="3">
    <source>
        <dbReference type="ARBA" id="ARBA00022448"/>
    </source>
</evidence>
<dbReference type="PANTHER" id="PTHR31376">
    <property type="entry name" value="OS09G0467300 PROTEIN-RELATED"/>
    <property type="match status" value="1"/>
</dbReference>
<organism evidence="8 9">
    <name type="scientific">Rosa chinensis</name>
    <name type="common">China rose</name>
    <dbReference type="NCBI Taxonomy" id="74649"/>
    <lineage>
        <taxon>Eukaryota</taxon>
        <taxon>Viridiplantae</taxon>
        <taxon>Streptophyta</taxon>
        <taxon>Embryophyta</taxon>
        <taxon>Tracheophyta</taxon>
        <taxon>Spermatophyta</taxon>
        <taxon>Magnoliopsida</taxon>
        <taxon>eudicotyledons</taxon>
        <taxon>Gunneridae</taxon>
        <taxon>Pentapetalae</taxon>
        <taxon>rosids</taxon>
        <taxon>fabids</taxon>
        <taxon>Rosales</taxon>
        <taxon>Rosaceae</taxon>
        <taxon>Rosoideae</taxon>
        <taxon>Rosoideae incertae sedis</taxon>
        <taxon>Rosa</taxon>
    </lineage>
</organism>
<evidence type="ECO:0000313" key="9">
    <source>
        <dbReference type="Proteomes" id="UP000238479"/>
    </source>
</evidence>
<evidence type="ECO:0000256" key="5">
    <source>
        <dbReference type="ARBA" id="ARBA00022989"/>
    </source>
</evidence>
<evidence type="ECO:0000256" key="2">
    <source>
        <dbReference type="ARBA" id="ARBA00006213"/>
    </source>
</evidence>